<feature type="compositionally biased region" description="Gly residues" evidence="1">
    <location>
        <begin position="924"/>
        <end position="933"/>
    </location>
</feature>
<feature type="domain" description="Lantibiotic dehydratase N-terminal" evidence="2">
    <location>
        <begin position="666"/>
        <end position="820"/>
    </location>
</feature>
<feature type="domain" description="Lantibiotic dehydratase N-terminal" evidence="2">
    <location>
        <begin position="143"/>
        <end position="381"/>
    </location>
</feature>
<proteinExistence type="predicted"/>
<evidence type="ECO:0000313" key="4">
    <source>
        <dbReference type="Proteomes" id="UP001332243"/>
    </source>
</evidence>
<sequence>MSYRVSPAYGVRVTGLPADVLADLRFVDTWELVDRIGTMSRRLSGEGAELADELYEVIGAGLEPELKPLLVALRRALFTGRRPGARAGSAEVLRALPTGLADRVAAWRSGQDELIRLRAALPGVLTAETAVRTAALRTAVRADTFRRGLAQGSRVLSARLEAWLAAPEGGEPSRQVLLRLAKYLARAAVKPSPYATFAHSGFGRWTAAGPAVEPGGRLDFRVLIELDRRVVEYLWIVLSRRPDIRARAVVRVNPSASDDGTRIWFCGAGLDEPLASLSATDPLRRLLHAVRSEPGLTLGALLTRLPPGRDAAVEGLVRAGLLELPPPFDDQATDPLGDLADWLTGIGDPGTADGRGNLTTLLRRLRDAVRAGQPTDDRRTSDDRRSSGERDADDRANDGDAGDQPTSGDGGGGDHADRLAEIRRLVTDTFVAVDGVDPELPELNLCVDSALLTRTPVRAGLARWRPALDDLDLVRRFLAIFDLDLPVKLAATTYFLDRYGVHADVPVLEFYRGVYTDPVVDDNRDVLLALLRDRLAPHLGTLSRSPLARLRDLAAHRAHAWEAITGPPDGANGVSRADPDLVAKLVDGWPPSVVAPGSICCYLQPVPDSDGLGLVVNTATAGYGRGLTRLWRLMDQVGGEVPSVDDLRAPAPGAALLAECRSALHSSVNLRPATADVAIEYPFTGGAGELPVRGLAELRVRYDHRRDRLVLTDLTGRTVLPVHLGLLAEYYLPSALRFLVRLFGEPGTAMAPGWVFRGSRVPATLQRHPRMNIGRVTLARACWRLRAGDFPTPDRGGTDPKYLPRLADWLAAHGVPRRFFARVVNPRREPLVDGLLGKARKPFYVDVTNIFLLTGFTRTIATDPDALLVLEEVLPDPADAPTYGGHGPRVTEYVLQVSAEPDDGPAAGDGPAVDNGSAVDNGLSTGGGSGVGGRSLRSGGDDVRRR</sequence>
<dbReference type="EMBL" id="JAZGQK010000003">
    <property type="protein sequence ID" value="MEE6257639.1"/>
    <property type="molecule type" value="Genomic_DNA"/>
</dbReference>
<dbReference type="Proteomes" id="UP001332243">
    <property type="component" value="Unassembled WGS sequence"/>
</dbReference>
<feature type="compositionally biased region" description="Basic and acidic residues" evidence="1">
    <location>
        <begin position="367"/>
        <end position="398"/>
    </location>
</feature>
<name>A0ABU7RMA3_9ACTN</name>
<feature type="region of interest" description="Disordered" evidence="1">
    <location>
        <begin position="367"/>
        <end position="416"/>
    </location>
</feature>
<keyword evidence="4" id="KW-1185">Reference proteome</keyword>
<feature type="region of interest" description="Disordered" evidence="1">
    <location>
        <begin position="900"/>
        <end position="946"/>
    </location>
</feature>
<evidence type="ECO:0000259" key="2">
    <source>
        <dbReference type="Pfam" id="PF04738"/>
    </source>
</evidence>
<evidence type="ECO:0000313" key="3">
    <source>
        <dbReference type="EMBL" id="MEE6257639.1"/>
    </source>
</evidence>
<dbReference type="InterPro" id="IPR006827">
    <property type="entry name" value="Lant_deHydtase_N"/>
</dbReference>
<gene>
    <name evidence="3" type="ORF">V1633_03930</name>
</gene>
<dbReference type="RefSeq" id="WP_331212760.1">
    <property type="nucleotide sequence ID" value="NZ_JAZGQK010000003.1"/>
</dbReference>
<comment type="caution">
    <text evidence="3">The sequence shown here is derived from an EMBL/GenBank/DDBJ whole genome shotgun (WGS) entry which is preliminary data.</text>
</comment>
<reference evidence="3 4" key="1">
    <citation type="submission" date="2024-01" db="EMBL/GenBank/DDBJ databases">
        <title>Genome insights into Plantactinospora sonchi sp. nov.</title>
        <authorList>
            <person name="Wang L."/>
        </authorList>
    </citation>
    <scope>NUCLEOTIDE SEQUENCE [LARGE SCALE GENOMIC DNA]</scope>
    <source>
        <strain evidence="3 4">NEAU-QY2</strain>
    </source>
</reference>
<protein>
    <submittedName>
        <fullName evidence="3">Lantibiotic dehydratase</fullName>
    </submittedName>
</protein>
<dbReference type="Pfam" id="PF04738">
    <property type="entry name" value="Lant_dehydr_N"/>
    <property type="match status" value="2"/>
</dbReference>
<evidence type="ECO:0000256" key="1">
    <source>
        <dbReference type="SAM" id="MobiDB-lite"/>
    </source>
</evidence>
<organism evidence="3 4">
    <name type="scientific">Plantactinospora sonchi</name>
    <dbReference type="NCBI Taxonomy" id="1544735"/>
    <lineage>
        <taxon>Bacteria</taxon>
        <taxon>Bacillati</taxon>
        <taxon>Actinomycetota</taxon>
        <taxon>Actinomycetes</taxon>
        <taxon>Micromonosporales</taxon>
        <taxon>Micromonosporaceae</taxon>
        <taxon>Plantactinospora</taxon>
    </lineage>
</organism>
<accession>A0ABU7RMA3</accession>